<gene>
    <name evidence="1" type="ORF">ACH4OY_01800</name>
</gene>
<accession>A0ABW7SFB9</accession>
<name>A0ABW7SFB9_9ACTN</name>
<sequence length="70" mass="7460">MTGQPRVVVTVNPDGSVSAETQGLLGESCLDYVAVLEDLLGARTVRSAYTADRDRVATVVADEQHDVDRA</sequence>
<dbReference type="Pfam" id="PF11211">
    <property type="entry name" value="DUF2997"/>
    <property type="match status" value="1"/>
</dbReference>
<dbReference type="Proteomes" id="UP001611075">
    <property type="component" value="Unassembled WGS sequence"/>
</dbReference>
<reference evidence="1 2" key="1">
    <citation type="submission" date="2024-10" db="EMBL/GenBank/DDBJ databases">
        <title>The Natural Products Discovery Center: Release of the First 8490 Sequenced Strains for Exploring Actinobacteria Biosynthetic Diversity.</title>
        <authorList>
            <person name="Kalkreuter E."/>
            <person name="Kautsar S.A."/>
            <person name="Yang D."/>
            <person name="Bader C.D."/>
            <person name="Teijaro C.N."/>
            <person name="Fluegel L."/>
            <person name="Davis C.M."/>
            <person name="Simpson J.R."/>
            <person name="Lauterbach L."/>
            <person name="Steele A.D."/>
            <person name="Gui C."/>
            <person name="Meng S."/>
            <person name="Li G."/>
            <person name="Viehrig K."/>
            <person name="Ye F."/>
            <person name="Su P."/>
            <person name="Kiefer A.F."/>
            <person name="Nichols A."/>
            <person name="Cepeda A.J."/>
            <person name="Yan W."/>
            <person name="Fan B."/>
            <person name="Jiang Y."/>
            <person name="Adhikari A."/>
            <person name="Zheng C.-J."/>
            <person name="Schuster L."/>
            <person name="Cowan T.M."/>
            <person name="Smanski M.J."/>
            <person name="Chevrette M.G."/>
            <person name="De Carvalho L.P.S."/>
            <person name="Shen B."/>
        </authorList>
    </citation>
    <scope>NUCLEOTIDE SEQUENCE [LARGE SCALE GENOMIC DNA]</scope>
    <source>
        <strain evidence="1 2">NPDC021253</strain>
    </source>
</reference>
<evidence type="ECO:0000313" key="2">
    <source>
        <dbReference type="Proteomes" id="UP001611075"/>
    </source>
</evidence>
<dbReference type="RefSeq" id="WP_396676053.1">
    <property type="nucleotide sequence ID" value="NZ_JBIRPU010000001.1"/>
</dbReference>
<protein>
    <submittedName>
        <fullName evidence="1">DUF2997 domain-containing protein</fullName>
    </submittedName>
</protein>
<organism evidence="1 2">
    <name type="scientific">Micromonospora rubida</name>
    <dbReference type="NCBI Taxonomy" id="2697657"/>
    <lineage>
        <taxon>Bacteria</taxon>
        <taxon>Bacillati</taxon>
        <taxon>Actinomycetota</taxon>
        <taxon>Actinomycetes</taxon>
        <taxon>Micromonosporales</taxon>
        <taxon>Micromonosporaceae</taxon>
        <taxon>Micromonospora</taxon>
    </lineage>
</organism>
<dbReference type="EMBL" id="JBIRPU010000001">
    <property type="protein sequence ID" value="MFI0791427.1"/>
    <property type="molecule type" value="Genomic_DNA"/>
</dbReference>
<keyword evidence="2" id="KW-1185">Reference proteome</keyword>
<proteinExistence type="predicted"/>
<dbReference type="InterPro" id="IPR021375">
    <property type="entry name" value="DUF2997"/>
</dbReference>
<evidence type="ECO:0000313" key="1">
    <source>
        <dbReference type="EMBL" id="MFI0791427.1"/>
    </source>
</evidence>
<comment type="caution">
    <text evidence="1">The sequence shown here is derived from an EMBL/GenBank/DDBJ whole genome shotgun (WGS) entry which is preliminary data.</text>
</comment>